<dbReference type="InterPro" id="IPR031571">
    <property type="entry name" value="RcpC_dom"/>
</dbReference>
<dbReference type="EMBL" id="CAFBNF010000027">
    <property type="protein sequence ID" value="CAB4934030.1"/>
    <property type="molecule type" value="Genomic_DNA"/>
</dbReference>
<protein>
    <submittedName>
        <fullName evidence="2">Unannotated protein</fullName>
    </submittedName>
</protein>
<sequence length="243" mass="24449">MRRRVIVIVFAAVFAALGTVLLVGAAGQQHDEQLAEVRATSVLVATDRIEPGTTSTAAEGSVAQAEIPQSALVPGVLTDLGEVAGLQALGPILPGQQIVSGQWGSSPSSPLRPPPGTLGLAIQLGDPQRVAGFVAPGSRVAVLATVASTSATGGSVTRILLPAVTVLGVGGSTLTTRTTQESGETSTEQVPSAVLTLALTPAQAERVVFAVTEGQIYLGLLGEKVRGETGSGVTATNLFEVSP</sequence>
<dbReference type="SMART" id="SM00858">
    <property type="entry name" value="SAF"/>
    <property type="match status" value="1"/>
</dbReference>
<evidence type="ECO:0000259" key="1">
    <source>
        <dbReference type="SMART" id="SM00858"/>
    </source>
</evidence>
<organism evidence="2">
    <name type="scientific">freshwater metagenome</name>
    <dbReference type="NCBI Taxonomy" id="449393"/>
    <lineage>
        <taxon>unclassified sequences</taxon>
        <taxon>metagenomes</taxon>
        <taxon>ecological metagenomes</taxon>
    </lineage>
</organism>
<dbReference type="InterPro" id="IPR017592">
    <property type="entry name" value="Pilus_assmbl_Flp-typ_CpaB"/>
</dbReference>
<dbReference type="NCBIfam" id="TIGR03177">
    <property type="entry name" value="pilus_cpaB"/>
    <property type="match status" value="1"/>
</dbReference>
<evidence type="ECO:0000313" key="2">
    <source>
        <dbReference type="EMBL" id="CAB4934030.1"/>
    </source>
</evidence>
<gene>
    <name evidence="2" type="ORF">UFOPK3773_00422</name>
</gene>
<reference evidence="2" key="1">
    <citation type="submission" date="2020-05" db="EMBL/GenBank/DDBJ databases">
        <authorList>
            <person name="Chiriac C."/>
            <person name="Salcher M."/>
            <person name="Ghai R."/>
            <person name="Kavagutti S V."/>
        </authorList>
    </citation>
    <scope>NUCLEOTIDE SEQUENCE</scope>
</reference>
<proteinExistence type="predicted"/>
<dbReference type="AlphaFoldDB" id="A0A6J7IT79"/>
<dbReference type="CDD" id="cd11614">
    <property type="entry name" value="SAF_CpaB_FlgA_like"/>
    <property type="match status" value="1"/>
</dbReference>
<feature type="domain" description="SAF" evidence="1">
    <location>
        <begin position="40"/>
        <end position="104"/>
    </location>
</feature>
<accession>A0A6J7IT79</accession>
<name>A0A6J7IT79_9ZZZZ</name>
<dbReference type="Pfam" id="PF16976">
    <property type="entry name" value="RcpC"/>
    <property type="match status" value="1"/>
</dbReference>
<dbReference type="InterPro" id="IPR013974">
    <property type="entry name" value="SAF"/>
</dbReference>